<comment type="caution">
    <text evidence="1">The sequence shown here is derived from an EMBL/GenBank/DDBJ whole genome shotgun (WGS) entry which is preliminary data.</text>
</comment>
<accession>A0ABS9CHN9</accession>
<keyword evidence="2" id="KW-1185">Reference proteome</keyword>
<name>A0ABS9CHN9_9BACT</name>
<reference evidence="1 2" key="1">
    <citation type="submission" date="2020-12" db="EMBL/GenBank/DDBJ databases">
        <title>Whole genome sequences of gut porcine anaerobes.</title>
        <authorList>
            <person name="Kubasova T."/>
            <person name="Jahodarova E."/>
            <person name="Rychlik I."/>
        </authorList>
    </citation>
    <scope>NUCLEOTIDE SEQUENCE [LARGE SCALE GENOMIC DNA]</scope>
    <source>
        <strain evidence="1 2">An925</strain>
    </source>
</reference>
<evidence type="ECO:0000313" key="1">
    <source>
        <dbReference type="EMBL" id="MCF2563807.1"/>
    </source>
</evidence>
<dbReference type="EMBL" id="JADYTN010000012">
    <property type="protein sequence ID" value="MCF2563807.1"/>
    <property type="molecule type" value="Genomic_DNA"/>
</dbReference>
<dbReference type="RefSeq" id="WP_301638056.1">
    <property type="nucleotide sequence ID" value="NZ_JADYTN010000012.1"/>
</dbReference>
<protein>
    <submittedName>
        <fullName evidence="1">Uncharacterized protein</fullName>
    </submittedName>
</protein>
<proteinExistence type="predicted"/>
<gene>
    <name evidence="1" type="ORF">I6E12_06745</name>
</gene>
<dbReference type="Proteomes" id="UP001200470">
    <property type="component" value="Unassembled WGS sequence"/>
</dbReference>
<sequence length="80" mass="9039">MADANLLDDERNLLVDTLVPYVLSYSALSGLKDDRIKEILGKLDKAGQLEELNELLEEKAEYVDFTPTDNIDDDNISMIH</sequence>
<organism evidence="1 2">
    <name type="scientific">Xylanibacter brevis</name>
    <dbReference type="NCBI Taxonomy" id="83231"/>
    <lineage>
        <taxon>Bacteria</taxon>
        <taxon>Pseudomonadati</taxon>
        <taxon>Bacteroidota</taxon>
        <taxon>Bacteroidia</taxon>
        <taxon>Bacteroidales</taxon>
        <taxon>Prevotellaceae</taxon>
        <taxon>Xylanibacter</taxon>
    </lineage>
</organism>
<evidence type="ECO:0000313" key="2">
    <source>
        <dbReference type="Proteomes" id="UP001200470"/>
    </source>
</evidence>